<evidence type="ECO:0000256" key="1">
    <source>
        <dbReference type="SAM" id="MobiDB-lite"/>
    </source>
</evidence>
<protein>
    <submittedName>
        <fullName evidence="2">Uncharacterized protein</fullName>
    </submittedName>
</protein>
<feature type="region of interest" description="Disordered" evidence="1">
    <location>
        <begin position="107"/>
        <end position="147"/>
    </location>
</feature>
<dbReference type="Proteomes" id="UP001189429">
    <property type="component" value="Unassembled WGS sequence"/>
</dbReference>
<accession>A0ABN9XF82</accession>
<evidence type="ECO:0000313" key="3">
    <source>
        <dbReference type="Proteomes" id="UP001189429"/>
    </source>
</evidence>
<feature type="region of interest" description="Disordered" evidence="1">
    <location>
        <begin position="170"/>
        <end position="223"/>
    </location>
</feature>
<dbReference type="EMBL" id="CAUYUJ010020441">
    <property type="protein sequence ID" value="CAK0898206.1"/>
    <property type="molecule type" value="Genomic_DNA"/>
</dbReference>
<evidence type="ECO:0000313" key="2">
    <source>
        <dbReference type="EMBL" id="CAK0898206.1"/>
    </source>
</evidence>
<feature type="region of interest" description="Disordered" evidence="1">
    <location>
        <begin position="66"/>
        <end position="92"/>
    </location>
</feature>
<feature type="compositionally biased region" description="Basic residues" evidence="1">
    <location>
        <begin position="19"/>
        <end position="31"/>
    </location>
</feature>
<sequence>RRRGQGQRRRAALHGGGGGRHRGGRAARRDHVARRCRAAARTGRRQDGMCLRPGRRRDVRAVLGALETEEHRAPGGVGDPHGDGADAAAAAAHATAAAGGHLLCGPAVPHRQLQGREPHRRRPRVASRVAAARPLLSPSGRGGRHPERFQLTVDIIEAAGLPPLLCCDRGAAAPGPPPKPAETGGTQQRLSSWTAGCEGGDTGRLDDAEATGSTRGEGEGGSCLEVRGGSGAVAATLVESSAGKWKIQRPGHVSWDVERRDAAEGILFTAYCRGEEVALVTRQLCSGSSAEDESVQVDTTAVRRIHSCSSAACWRCWPSSRQSERGFSMRRGPCDGASAVPMTPPCRALCLVCIILIRGRPLQRLSSVI</sequence>
<name>A0ABN9XF82_9DINO</name>
<feature type="compositionally biased region" description="Basic residues" evidence="1">
    <location>
        <begin position="1"/>
        <end position="12"/>
    </location>
</feature>
<reference evidence="2" key="1">
    <citation type="submission" date="2023-10" db="EMBL/GenBank/DDBJ databases">
        <authorList>
            <person name="Chen Y."/>
            <person name="Shah S."/>
            <person name="Dougan E. K."/>
            <person name="Thang M."/>
            <person name="Chan C."/>
        </authorList>
    </citation>
    <scope>NUCLEOTIDE SEQUENCE [LARGE SCALE GENOMIC DNA]</scope>
</reference>
<comment type="caution">
    <text evidence="2">The sequence shown here is derived from an EMBL/GenBank/DDBJ whole genome shotgun (WGS) entry which is preliminary data.</text>
</comment>
<gene>
    <name evidence="2" type="ORF">PCOR1329_LOCUS76137</name>
</gene>
<feature type="non-terminal residue" evidence="2">
    <location>
        <position position="1"/>
    </location>
</feature>
<organism evidence="2 3">
    <name type="scientific">Prorocentrum cordatum</name>
    <dbReference type="NCBI Taxonomy" id="2364126"/>
    <lineage>
        <taxon>Eukaryota</taxon>
        <taxon>Sar</taxon>
        <taxon>Alveolata</taxon>
        <taxon>Dinophyceae</taxon>
        <taxon>Prorocentrales</taxon>
        <taxon>Prorocentraceae</taxon>
        <taxon>Prorocentrum</taxon>
    </lineage>
</organism>
<proteinExistence type="predicted"/>
<keyword evidence="3" id="KW-1185">Reference proteome</keyword>
<feature type="region of interest" description="Disordered" evidence="1">
    <location>
        <begin position="1"/>
        <end position="31"/>
    </location>
</feature>
<feature type="compositionally biased region" description="Low complexity" evidence="1">
    <location>
        <begin position="126"/>
        <end position="137"/>
    </location>
</feature>